<organism evidence="9 10">
    <name type="scientific">Amycolatopsis silviterrae</name>
    <dbReference type="NCBI Taxonomy" id="1656914"/>
    <lineage>
        <taxon>Bacteria</taxon>
        <taxon>Bacillati</taxon>
        <taxon>Actinomycetota</taxon>
        <taxon>Actinomycetes</taxon>
        <taxon>Pseudonocardiales</taxon>
        <taxon>Pseudonocardiaceae</taxon>
        <taxon>Amycolatopsis</taxon>
    </lineage>
</organism>
<dbReference type="PANTHER" id="PTHR42718">
    <property type="entry name" value="MAJOR FACILITATOR SUPERFAMILY MULTIDRUG TRANSPORTER MFSC"/>
    <property type="match status" value="1"/>
</dbReference>
<dbReference type="Gene3D" id="1.20.1250.20">
    <property type="entry name" value="MFS general substrate transporter like domains"/>
    <property type="match status" value="1"/>
</dbReference>
<feature type="transmembrane region" description="Helical" evidence="7">
    <location>
        <begin position="48"/>
        <end position="67"/>
    </location>
</feature>
<evidence type="ECO:0000313" key="9">
    <source>
        <dbReference type="EMBL" id="MFD2472809.1"/>
    </source>
</evidence>
<feature type="transmembrane region" description="Helical" evidence="7">
    <location>
        <begin position="400"/>
        <end position="419"/>
    </location>
</feature>
<dbReference type="InterPro" id="IPR011701">
    <property type="entry name" value="MFS"/>
</dbReference>
<evidence type="ECO:0000256" key="3">
    <source>
        <dbReference type="ARBA" id="ARBA00022475"/>
    </source>
</evidence>
<dbReference type="InterPro" id="IPR020846">
    <property type="entry name" value="MFS_dom"/>
</dbReference>
<feature type="transmembrane region" description="Helical" evidence="7">
    <location>
        <begin position="135"/>
        <end position="157"/>
    </location>
</feature>
<proteinExistence type="predicted"/>
<keyword evidence="6 7" id="KW-0472">Membrane</keyword>
<gene>
    <name evidence="9" type="ORF">ACFSVL_35810</name>
</gene>
<feature type="transmembrane region" description="Helical" evidence="7">
    <location>
        <begin position="425"/>
        <end position="449"/>
    </location>
</feature>
<feature type="transmembrane region" description="Helical" evidence="7">
    <location>
        <begin position="294"/>
        <end position="316"/>
    </location>
</feature>
<feature type="transmembrane region" description="Helical" evidence="7">
    <location>
        <begin position="263"/>
        <end position="288"/>
    </location>
</feature>
<dbReference type="PROSITE" id="PS50850">
    <property type="entry name" value="MFS"/>
    <property type="match status" value="1"/>
</dbReference>
<dbReference type="Gene3D" id="1.20.1720.10">
    <property type="entry name" value="Multidrug resistance protein D"/>
    <property type="match status" value="1"/>
</dbReference>
<dbReference type="SUPFAM" id="SSF103473">
    <property type="entry name" value="MFS general substrate transporter"/>
    <property type="match status" value="1"/>
</dbReference>
<evidence type="ECO:0000256" key="4">
    <source>
        <dbReference type="ARBA" id="ARBA00022692"/>
    </source>
</evidence>
<keyword evidence="10" id="KW-1185">Reference proteome</keyword>
<comment type="caution">
    <text evidence="9">The sequence shown here is derived from an EMBL/GenBank/DDBJ whole genome shotgun (WGS) entry which is preliminary data.</text>
</comment>
<name>A0ABW5HIW9_9PSEU</name>
<keyword evidence="4 7" id="KW-0812">Transmembrane</keyword>
<dbReference type="CDD" id="cd17321">
    <property type="entry name" value="MFS_MMR_MDR_like"/>
    <property type="match status" value="1"/>
</dbReference>
<accession>A0ABW5HIW9</accession>
<feature type="transmembrane region" description="Helical" evidence="7">
    <location>
        <begin position="99"/>
        <end position="123"/>
    </location>
</feature>
<evidence type="ECO:0000256" key="5">
    <source>
        <dbReference type="ARBA" id="ARBA00022989"/>
    </source>
</evidence>
<dbReference type="InterPro" id="IPR001958">
    <property type="entry name" value="Tet-R_TetA/multi-R_MdtG-like"/>
</dbReference>
<keyword evidence="2" id="KW-0813">Transport</keyword>
<dbReference type="PANTHER" id="PTHR42718:SF47">
    <property type="entry name" value="METHYL VIOLOGEN RESISTANCE PROTEIN SMVA"/>
    <property type="match status" value="1"/>
</dbReference>
<comment type="subcellular location">
    <subcellularLocation>
        <location evidence="1">Cell membrane</location>
        <topology evidence="1">Multi-pass membrane protein</topology>
    </subcellularLocation>
</comment>
<feature type="domain" description="Major facilitator superfamily (MFS) profile" evidence="8">
    <location>
        <begin position="10"/>
        <end position="456"/>
    </location>
</feature>
<dbReference type="RefSeq" id="WP_378310791.1">
    <property type="nucleotide sequence ID" value="NZ_JBHUKS010000027.1"/>
</dbReference>
<evidence type="ECO:0000259" key="8">
    <source>
        <dbReference type="PROSITE" id="PS50850"/>
    </source>
</evidence>
<evidence type="ECO:0000256" key="2">
    <source>
        <dbReference type="ARBA" id="ARBA00022448"/>
    </source>
</evidence>
<sequence>MTENRRASLGLLVVLGPVLLVSMDGSILFLTMPTITRALAPTADQALWILDSYGFAVGSLLIAFGSLGDRYGRLKLLMIGAAVFGAGSAGAAFAPSPEWLIGCRVLMGLGGATLLPSGLAVLSELFPEPRHRSRAIGIFAATFAAGFAIGPILGGVLLSRFGWGSVFLVNLPVVAVFLAAAPFVLREVKTARPGKVDVLSIVLSAGGLLLAVYAVKHLAAYGLSWPTVLAGLVGAGVLTRFVLRQRKLAYPLLDVTLFREKVFTVAVLTGVLSLFAWSAAAYLTGIYLQSVLGWSVLAAALLALPGAAALTVMCVLTPAFALRIGSRATLVTCHFAMALGLALLLATTATGGVGWFVASTVVAGVGYGISFSLVADTAVGAVPAERAGSAGAIAETSNEIGNALGIAVLGSVAAFVVRMDGTVVAGLHVAMGVAAVLCAGLGVVALRWLPGQVRTS</sequence>
<evidence type="ECO:0000256" key="7">
    <source>
        <dbReference type="SAM" id="Phobius"/>
    </source>
</evidence>
<evidence type="ECO:0000256" key="6">
    <source>
        <dbReference type="ARBA" id="ARBA00023136"/>
    </source>
</evidence>
<feature type="transmembrane region" description="Helical" evidence="7">
    <location>
        <begin position="163"/>
        <end position="184"/>
    </location>
</feature>
<feature type="transmembrane region" description="Helical" evidence="7">
    <location>
        <begin position="196"/>
        <end position="215"/>
    </location>
</feature>
<feature type="transmembrane region" description="Helical" evidence="7">
    <location>
        <begin position="221"/>
        <end position="243"/>
    </location>
</feature>
<dbReference type="Proteomes" id="UP001597483">
    <property type="component" value="Unassembled WGS sequence"/>
</dbReference>
<dbReference type="EMBL" id="JBHUKS010000027">
    <property type="protein sequence ID" value="MFD2472809.1"/>
    <property type="molecule type" value="Genomic_DNA"/>
</dbReference>
<dbReference type="Pfam" id="PF07690">
    <property type="entry name" value="MFS_1"/>
    <property type="match status" value="1"/>
</dbReference>
<reference evidence="10" key="1">
    <citation type="journal article" date="2019" name="Int. J. Syst. Evol. Microbiol.">
        <title>The Global Catalogue of Microorganisms (GCM) 10K type strain sequencing project: providing services to taxonomists for standard genome sequencing and annotation.</title>
        <authorList>
            <consortium name="The Broad Institute Genomics Platform"/>
            <consortium name="The Broad Institute Genome Sequencing Center for Infectious Disease"/>
            <person name="Wu L."/>
            <person name="Ma J."/>
        </authorList>
    </citation>
    <scope>NUCLEOTIDE SEQUENCE [LARGE SCALE GENOMIC DNA]</scope>
    <source>
        <strain evidence="10">CGMCC 4.7641</strain>
    </source>
</reference>
<protein>
    <submittedName>
        <fullName evidence="9">MFS transporter</fullName>
    </submittedName>
</protein>
<evidence type="ECO:0000313" key="10">
    <source>
        <dbReference type="Proteomes" id="UP001597483"/>
    </source>
</evidence>
<feature type="transmembrane region" description="Helical" evidence="7">
    <location>
        <begin position="328"/>
        <end position="349"/>
    </location>
</feature>
<dbReference type="InterPro" id="IPR036259">
    <property type="entry name" value="MFS_trans_sf"/>
</dbReference>
<evidence type="ECO:0000256" key="1">
    <source>
        <dbReference type="ARBA" id="ARBA00004651"/>
    </source>
</evidence>
<feature type="transmembrane region" description="Helical" evidence="7">
    <location>
        <begin position="74"/>
        <end position="93"/>
    </location>
</feature>
<dbReference type="PRINTS" id="PR01035">
    <property type="entry name" value="TCRTETA"/>
</dbReference>
<keyword evidence="3" id="KW-1003">Cell membrane</keyword>
<keyword evidence="5 7" id="KW-1133">Transmembrane helix</keyword>